<dbReference type="InterPro" id="IPR036388">
    <property type="entry name" value="WH-like_DNA-bd_sf"/>
</dbReference>
<dbReference type="SMART" id="SM01012">
    <property type="entry name" value="ANTAR"/>
    <property type="match status" value="1"/>
</dbReference>
<feature type="domain" description="ANTAR" evidence="3">
    <location>
        <begin position="169"/>
        <end position="230"/>
    </location>
</feature>
<dbReference type="InterPro" id="IPR012074">
    <property type="entry name" value="GAF_ANTAR"/>
</dbReference>
<evidence type="ECO:0000313" key="5">
    <source>
        <dbReference type="Proteomes" id="UP001370100"/>
    </source>
</evidence>
<dbReference type="PIRSF" id="PIRSF036625">
    <property type="entry name" value="GAF_ANTAR"/>
    <property type="match status" value="1"/>
</dbReference>
<accession>A0ABU8NFZ5</accession>
<dbReference type="Gene3D" id="3.30.450.40">
    <property type="match status" value="1"/>
</dbReference>
<dbReference type="SUPFAM" id="SSF52172">
    <property type="entry name" value="CheY-like"/>
    <property type="match status" value="1"/>
</dbReference>
<name>A0ABU8NFZ5_9PSEU</name>
<organism evidence="4 5">
    <name type="scientific">Actinomycetospora aeridis</name>
    <dbReference type="NCBI Taxonomy" id="3129231"/>
    <lineage>
        <taxon>Bacteria</taxon>
        <taxon>Bacillati</taxon>
        <taxon>Actinomycetota</taxon>
        <taxon>Actinomycetes</taxon>
        <taxon>Pseudonocardiales</taxon>
        <taxon>Pseudonocardiaceae</taxon>
        <taxon>Actinomycetospora</taxon>
    </lineage>
</organism>
<protein>
    <submittedName>
        <fullName evidence="4">ANTAR domain-containing protein</fullName>
    </submittedName>
</protein>
<dbReference type="RefSeq" id="WP_337719111.1">
    <property type="nucleotide sequence ID" value="NZ_JBBEGL010000022.1"/>
</dbReference>
<dbReference type="InterPro" id="IPR029016">
    <property type="entry name" value="GAF-like_dom_sf"/>
</dbReference>
<keyword evidence="5" id="KW-1185">Reference proteome</keyword>
<dbReference type="InterPro" id="IPR011006">
    <property type="entry name" value="CheY-like_superfamily"/>
</dbReference>
<dbReference type="InterPro" id="IPR005561">
    <property type="entry name" value="ANTAR"/>
</dbReference>
<sequence>MGTPDINLVHTMRDAAQGLIDMRSIRDRDTLLSQLIVSAVGLVPAATGGGLSRTNNREIQTSHATTHAVYELDQLQNRLEEGPCISAALDPPADGCLLARDLQGSDAHRWPRFAPYAVEAGVHSMLSTSVVSERGGVRSALNLYSGQRDAFDATAVVTAGLFATQVGALLYGADHAAHLGIAVASRDVIGQGKGVLMERFTLDPDEAFEMLVQSSQQTNMKLVDVAQWLVDEAIERRAATRKS</sequence>
<keyword evidence="1" id="KW-0805">Transcription regulation</keyword>
<evidence type="ECO:0000256" key="2">
    <source>
        <dbReference type="ARBA" id="ARBA00023163"/>
    </source>
</evidence>
<dbReference type="Proteomes" id="UP001370100">
    <property type="component" value="Unassembled WGS sequence"/>
</dbReference>
<proteinExistence type="predicted"/>
<dbReference type="PROSITE" id="PS50921">
    <property type="entry name" value="ANTAR"/>
    <property type="match status" value="1"/>
</dbReference>
<dbReference type="Pfam" id="PF03861">
    <property type="entry name" value="ANTAR"/>
    <property type="match status" value="1"/>
</dbReference>
<gene>
    <name evidence="4" type="ORF">WCD41_30940</name>
</gene>
<dbReference type="Gene3D" id="1.10.10.10">
    <property type="entry name" value="Winged helix-like DNA-binding domain superfamily/Winged helix DNA-binding domain"/>
    <property type="match status" value="1"/>
</dbReference>
<evidence type="ECO:0000259" key="3">
    <source>
        <dbReference type="PROSITE" id="PS50921"/>
    </source>
</evidence>
<dbReference type="EMBL" id="JBBEGL010000022">
    <property type="protein sequence ID" value="MEJ2890909.1"/>
    <property type="molecule type" value="Genomic_DNA"/>
</dbReference>
<dbReference type="SUPFAM" id="SSF55781">
    <property type="entry name" value="GAF domain-like"/>
    <property type="match status" value="1"/>
</dbReference>
<reference evidence="4 5" key="1">
    <citation type="submission" date="2024-03" db="EMBL/GenBank/DDBJ databases">
        <title>Actinomycetospora sp. OC33-EN06, a novel actinomycete isolated from wild orchid (Aerides multiflora).</title>
        <authorList>
            <person name="Suriyachadkun C."/>
        </authorList>
    </citation>
    <scope>NUCLEOTIDE SEQUENCE [LARGE SCALE GENOMIC DNA]</scope>
    <source>
        <strain evidence="4 5">OC33-EN06</strain>
    </source>
</reference>
<comment type="caution">
    <text evidence="4">The sequence shown here is derived from an EMBL/GenBank/DDBJ whole genome shotgun (WGS) entry which is preliminary data.</text>
</comment>
<evidence type="ECO:0000313" key="4">
    <source>
        <dbReference type="EMBL" id="MEJ2890909.1"/>
    </source>
</evidence>
<keyword evidence="2" id="KW-0804">Transcription</keyword>
<evidence type="ECO:0000256" key="1">
    <source>
        <dbReference type="ARBA" id="ARBA00023015"/>
    </source>
</evidence>